<feature type="transmembrane region" description="Helical" evidence="1">
    <location>
        <begin position="55"/>
        <end position="73"/>
    </location>
</feature>
<dbReference type="EMBL" id="HF920633">
    <property type="protein sequence ID" value="CCV01745.1"/>
    <property type="molecule type" value="Genomic_DNA"/>
</dbReference>
<organism evidence="2 3">
    <name type="scientific">Invertebrate iridescent virus 22</name>
    <dbReference type="NCBI Taxonomy" id="345198"/>
    <lineage>
        <taxon>Viruses</taxon>
        <taxon>Varidnaviria</taxon>
        <taxon>Bamfordvirae</taxon>
        <taxon>Nucleocytoviricota</taxon>
        <taxon>Megaviricetes</taxon>
        <taxon>Pimascovirales</taxon>
        <taxon>Pimascovirales incertae sedis</taxon>
        <taxon>Iridoviridae</taxon>
        <taxon>Betairidovirinae</taxon>
        <taxon>Chloriridovirus</taxon>
        <taxon>Chloriridovirus simulium1</taxon>
    </lineage>
</organism>
<dbReference type="Proteomes" id="UP000154968">
    <property type="component" value="Segment"/>
</dbReference>
<evidence type="ECO:0000313" key="2">
    <source>
        <dbReference type="EMBL" id="CCV01745.1"/>
    </source>
</evidence>
<evidence type="ECO:0000256" key="1">
    <source>
        <dbReference type="SAM" id="Phobius"/>
    </source>
</evidence>
<feature type="transmembrane region" description="Helical" evidence="1">
    <location>
        <begin position="85"/>
        <end position="105"/>
    </location>
</feature>
<keyword evidence="1" id="KW-0472">Membrane</keyword>
<name>S6DF44_9VIRU</name>
<evidence type="ECO:0000313" key="3">
    <source>
        <dbReference type="Proteomes" id="UP000154968"/>
    </source>
</evidence>
<sequence>MEVKLAPKLSMPGVTLDPGVSTTVDLNDLHGIKKLCNYKDIFGKPNEGIRNQLRIFNISLIDVVLAIVLGLVLSKIFKLTKFNGILLSLLLGIIFHKIFCVETTISKLLKDKFDF</sequence>
<dbReference type="KEGG" id="vg:16414407"/>
<protein>
    <submittedName>
        <fullName evidence="2">Uncharacterized protein</fullName>
    </submittedName>
</protein>
<dbReference type="GeneID" id="16414407"/>
<keyword evidence="1" id="KW-1133">Transmembrane helix</keyword>
<gene>
    <name evidence="2" type="primary">068R</name>
    <name evidence="2" type="ORF">IIV22_068R</name>
</gene>
<reference evidence="2 3" key="1">
    <citation type="journal article" date="2013" name="J. Gen. Virol.">
        <title>Complete genome sequence of invertebrate iridescent virus 22 isolated from a blackfly larva.</title>
        <authorList>
            <person name="Piegu B."/>
            <person name="Guizard S."/>
            <person name="Spears T."/>
            <person name="Cruaud C."/>
            <person name="Couloux A."/>
            <person name="Bideshi D.K."/>
            <person name="Federici B.A."/>
            <person name="Bigot Y."/>
        </authorList>
    </citation>
    <scope>NUCLEOTIDE SEQUENCE [LARGE SCALE GENOMIC DNA]</scope>
</reference>
<dbReference type="RefSeq" id="YP_008357366.1">
    <property type="nucleotide sequence ID" value="NC_021901.1"/>
</dbReference>
<keyword evidence="3" id="KW-1185">Reference proteome</keyword>
<keyword evidence="1" id="KW-0812">Transmembrane</keyword>
<accession>S6DF44</accession>
<proteinExistence type="predicted"/>